<dbReference type="InterPro" id="IPR043128">
    <property type="entry name" value="Rev_trsase/Diguanyl_cyclase"/>
</dbReference>
<dbReference type="InterPro" id="IPR041373">
    <property type="entry name" value="RT_RNaseH"/>
</dbReference>
<keyword evidence="5" id="KW-0540">Nuclease</keyword>
<dbReference type="InterPro" id="IPR000477">
    <property type="entry name" value="RT_dom"/>
</dbReference>
<dbReference type="InterPro" id="IPR001584">
    <property type="entry name" value="Integrase_cat-core"/>
</dbReference>
<protein>
    <recommendedName>
        <fullName evidence="9">Gypsy retrotransposon integrase-like protein 1</fullName>
        <ecNumber evidence="2">3.1.26.4</ecNumber>
    </recommendedName>
</protein>
<organism evidence="12 13">
    <name type="scientific">Cyprinus carpio carpio</name>
    <dbReference type="NCBI Taxonomy" id="630221"/>
    <lineage>
        <taxon>Eukaryota</taxon>
        <taxon>Metazoa</taxon>
        <taxon>Chordata</taxon>
        <taxon>Craniata</taxon>
        <taxon>Vertebrata</taxon>
        <taxon>Euteleostomi</taxon>
        <taxon>Actinopterygii</taxon>
        <taxon>Neopterygii</taxon>
        <taxon>Teleostei</taxon>
        <taxon>Ostariophysi</taxon>
        <taxon>Cypriniformes</taxon>
        <taxon>Cyprinidae</taxon>
        <taxon>Cyprininae</taxon>
        <taxon>Cyprinus</taxon>
    </lineage>
</organism>
<dbReference type="Pfam" id="PF17917">
    <property type="entry name" value="RT_RNaseH"/>
    <property type="match status" value="1"/>
</dbReference>
<dbReference type="GeneTree" id="ENSGT01060000248608"/>
<dbReference type="OMA" id="HAEVICH"/>
<keyword evidence="6" id="KW-0255">Endonuclease</keyword>
<feature type="domain" description="Reverse transcriptase" evidence="10">
    <location>
        <begin position="169"/>
        <end position="348"/>
    </location>
</feature>
<dbReference type="InterPro" id="IPR041588">
    <property type="entry name" value="Integrase_H2C2"/>
</dbReference>
<dbReference type="GO" id="GO:0004523">
    <property type="term" value="F:RNA-DNA hybrid ribonuclease activity"/>
    <property type="evidence" value="ECO:0007669"/>
    <property type="project" value="UniProtKB-EC"/>
</dbReference>
<dbReference type="Pfam" id="PF00078">
    <property type="entry name" value="RVT_1"/>
    <property type="match status" value="1"/>
</dbReference>
<dbReference type="Gene3D" id="1.10.340.70">
    <property type="match status" value="1"/>
</dbReference>
<evidence type="ECO:0000256" key="1">
    <source>
        <dbReference type="ARBA" id="ARBA00010879"/>
    </source>
</evidence>
<dbReference type="CDD" id="cd09274">
    <property type="entry name" value="RNase_HI_RT_Ty3"/>
    <property type="match status" value="1"/>
</dbReference>
<evidence type="ECO:0000256" key="3">
    <source>
        <dbReference type="ARBA" id="ARBA00022679"/>
    </source>
</evidence>
<dbReference type="PANTHER" id="PTHR37984:SF5">
    <property type="entry name" value="PROTEIN NYNRIN-LIKE"/>
    <property type="match status" value="1"/>
</dbReference>
<dbReference type="InterPro" id="IPR050951">
    <property type="entry name" value="Retrovirus_Pol_polyprotein"/>
</dbReference>
<evidence type="ECO:0000256" key="9">
    <source>
        <dbReference type="ARBA" id="ARBA00039658"/>
    </source>
</evidence>
<reference evidence="12" key="1">
    <citation type="submission" date="2025-08" db="UniProtKB">
        <authorList>
            <consortium name="Ensembl"/>
        </authorList>
    </citation>
    <scope>IDENTIFICATION</scope>
</reference>
<evidence type="ECO:0000256" key="7">
    <source>
        <dbReference type="ARBA" id="ARBA00022801"/>
    </source>
</evidence>
<evidence type="ECO:0000256" key="6">
    <source>
        <dbReference type="ARBA" id="ARBA00022759"/>
    </source>
</evidence>
<dbReference type="GO" id="GO:0015074">
    <property type="term" value="P:DNA integration"/>
    <property type="evidence" value="ECO:0007669"/>
    <property type="project" value="InterPro"/>
</dbReference>
<evidence type="ECO:0000256" key="4">
    <source>
        <dbReference type="ARBA" id="ARBA00022695"/>
    </source>
</evidence>
<dbReference type="PROSITE" id="PS50878">
    <property type="entry name" value="RT_POL"/>
    <property type="match status" value="1"/>
</dbReference>
<dbReference type="PANTHER" id="PTHR37984">
    <property type="entry name" value="PROTEIN CBG26694"/>
    <property type="match status" value="1"/>
</dbReference>
<name>A0A9J8BKR0_CYPCA</name>
<evidence type="ECO:0000256" key="5">
    <source>
        <dbReference type="ARBA" id="ARBA00022722"/>
    </source>
</evidence>
<dbReference type="FunFam" id="3.30.70.270:FF:000020">
    <property type="entry name" value="Transposon Tf2-6 polyprotein-like Protein"/>
    <property type="match status" value="1"/>
</dbReference>
<dbReference type="GO" id="GO:0003676">
    <property type="term" value="F:nucleic acid binding"/>
    <property type="evidence" value="ECO:0007669"/>
    <property type="project" value="InterPro"/>
</dbReference>
<dbReference type="CDD" id="cd01647">
    <property type="entry name" value="RT_LTR"/>
    <property type="match status" value="1"/>
</dbReference>
<dbReference type="GO" id="GO:0003964">
    <property type="term" value="F:RNA-directed DNA polymerase activity"/>
    <property type="evidence" value="ECO:0007669"/>
    <property type="project" value="UniProtKB-KW"/>
</dbReference>
<dbReference type="PROSITE" id="PS50994">
    <property type="entry name" value="INTEGRASE"/>
    <property type="match status" value="1"/>
</dbReference>
<dbReference type="SUPFAM" id="SSF53098">
    <property type="entry name" value="Ribonuclease H-like"/>
    <property type="match status" value="1"/>
</dbReference>
<proteinExistence type="inferred from homology"/>
<keyword evidence="13" id="KW-1185">Reference proteome</keyword>
<evidence type="ECO:0000256" key="8">
    <source>
        <dbReference type="ARBA" id="ARBA00022918"/>
    </source>
</evidence>
<dbReference type="EC" id="3.1.26.4" evidence="2"/>
<dbReference type="Gene3D" id="3.30.420.10">
    <property type="entry name" value="Ribonuclease H-like superfamily/Ribonuclease H"/>
    <property type="match status" value="1"/>
</dbReference>
<keyword evidence="3" id="KW-0808">Transferase</keyword>
<reference evidence="12" key="2">
    <citation type="submission" date="2025-09" db="UniProtKB">
        <authorList>
            <consortium name="Ensembl"/>
        </authorList>
    </citation>
    <scope>IDENTIFICATION</scope>
</reference>
<dbReference type="FunFam" id="1.10.340.70:FF:000001">
    <property type="entry name" value="Retrovirus-related Pol polyprotein from transposon gypsy-like Protein"/>
    <property type="match status" value="1"/>
</dbReference>
<dbReference type="Ensembl" id="ENSCCRT00000149863.1">
    <property type="protein sequence ID" value="ENSCCRP00000157103.1"/>
    <property type="gene ID" value="ENSCCRG00000063529.1"/>
</dbReference>
<dbReference type="Pfam" id="PF00665">
    <property type="entry name" value="rve"/>
    <property type="match status" value="1"/>
</dbReference>
<dbReference type="InterPro" id="IPR012337">
    <property type="entry name" value="RNaseH-like_sf"/>
</dbReference>
<accession>A0A9J8BKR0</accession>
<evidence type="ECO:0000259" key="11">
    <source>
        <dbReference type="PROSITE" id="PS50994"/>
    </source>
</evidence>
<evidence type="ECO:0000259" key="10">
    <source>
        <dbReference type="PROSITE" id="PS50878"/>
    </source>
</evidence>
<dbReference type="Gene3D" id="3.10.10.10">
    <property type="entry name" value="HIV Type 1 Reverse Transcriptase, subunit A, domain 1"/>
    <property type="match status" value="1"/>
</dbReference>
<comment type="similarity">
    <text evidence="1">Belongs to the beta type-B retroviral polymerase family. HERV class-II K(HML-2) pol subfamily.</text>
</comment>
<dbReference type="Proteomes" id="UP001108240">
    <property type="component" value="Unplaced"/>
</dbReference>
<keyword evidence="8" id="KW-0695">RNA-directed DNA polymerase</keyword>
<dbReference type="SUPFAM" id="SSF56672">
    <property type="entry name" value="DNA/RNA polymerases"/>
    <property type="match status" value="1"/>
</dbReference>
<dbReference type="FunFam" id="3.10.20.370:FF:000003">
    <property type="entry name" value="Transposon Tf2-6 polyprotein"/>
    <property type="match status" value="1"/>
</dbReference>
<sequence>MFLLWEGRTLRRQMPAKSQGPSVARGILVGTSPLNFPHSSRTLLPVSVQFEGSSHSCTALVDSGAGGSFMDTGLAKQWGIPVRSLDDSPITTITHLTPPVDEADLSGVPEEYRDLRLVFSKSRAVSLPPHRPYDCAINLLPGTSPPRGRLYSLSGPEREAMDKYIQESLDAGLIRPSSSPAGAGFFFVKKKDGSLRPCIDYRGLNDITIKNRYPLPLMSSVFELLQGAKVFSKLDLRNAYHLVRIREGDEWKTAFITPSGHYEYRVLPFGLTNAPAVFQALVNDVLRDMVNKFVFVYLDDILIFSLSLQVHTQHMRQVLQRLLENQLYVKAEKCVFHSKSVPFLGYIISAEGIKADPAKVRAVAEWPPPDSRKALQRFLGFANFYRRFIRNFSQVAAPLTALTSTKVPFRWNLKAQEAFNDLKSRFISAPVLSFPDPEHQFIVEVDASETGVGAVLSQRSPRDGKVHPCAYYSHRPSPAERNYDVGNRELLAVRLALGEWRHWLEGTVQPFLVWTDHKNLEYVRSAKRVSSRQARWALFFGRFNFSLSYRPGSKNVKPDALSRLFRDTKRTGASIETIIPKEIVVGSLSWDVERRVLEAIREREVPRGCPEGRLFVPAVLRHEVLRWGHSSKLVCHPGVRRSLAAIRQRFWWPSMAQDVRQFVFACPVCAQNKSSNQPPVGLLHPLPIPSRPWSHIALDFVTGLPPSRGNTVVLTVVDRFSKAAHFIPLPKLPSAKETAQVVVDHIFRIHGLPVDVVSDRGPQFVSRFWKEFCRQIGASTSLSSGFHPQTNGQSERANQVLEQALRCLTSHNPSSWSQQLSWIEYAHNSLPVAATGMSPFQCSIGFQPPMFPSQEPDAAVPSALAFVRRCRRTWRKAEKTLARVSR</sequence>
<dbReference type="AlphaFoldDB" id="A0A9J8BKR0"/>
<dbReference type="FunFam" id="3.30.420.10:FF:000032">
    <property type="entry name" value="Retrovirus-related Pol polyprotein from transposon 297-like Protein"/>
    <property type="match status" value="1"/>
</dbReference>
<dbReference type="Pfam" id="PF17921">
    <property type="entry name" value="Integrase_H2C2"/>
    <property type="match status" value="1"/>
</dbReference>
<feature type="domain" description="Integrase catalytic" evidence="11">
    <location>
        <begin position="688"/>
        <end position="847"/>
    </location>
</feature>
<dbReference type="Gene3D" id="3.30.70.270">
    <property type="match status" value="2"/>
</dbReference>
<dbReference type="InterPro" id="IPR036397">
    <property type="entry name" value="RNaseH_sf"/>
</dbReference>
<evidence type="ECO:0000313" key="12">
    <source>
        <dbReference type="Ensembl" id="ENSCCRP00000157103.1"/>
    </source>
</evidence>
<evidence type="ECO:0000256" key="2">
    <source>
        <dbReference type="ARBA" id="ARBA00012180"/>
    </source>
</evidence>
<keyword evidence="7" id="KW-0378">Hydrolase</keyword>
<dbReference type="InterPro" id="IPR043502">
    <property type="entry name" value="DNA/RNA_pol_sf"/>
</dbReference>
<keyword evidence="4" id="KW-0548">Nucleotidyltransferase</keyword>
<evidence type="ECO:0000313" key="13">
    <source>
        <dbReference type="Proteomes" id="UP001108240"/>
    </source>
</evidence>